<dbReference type="Gene3D" id="2.60.120.10">
    <property type="entry name" value="Jelly Rolls"/>
    <property type="match status" value="1"/>
</dbReference>
<protein>
    <submittedName>
        <fullName evidence="3">Mannose-6-phosphate isomerase</fullName>
    </submittedName>
</protein>
<organism evidence="3 4">
    <name type="scientific">Companilactobacillus kimchiensis</name>
    <dbReference type="NCBI Taxonomy" id="993692"/>
    <lineage>
        <taxon>Bacteria</taxon>
        <taxon>Bacillati</taxon>
        <taxon>Bacillota</taxon>
        <taxon>Bacilli</taxon>
        <taxon>Lactobacillales</taxon>
        <taxon>Lactobacillaceae</taxon>
        <taxon>Companilactobacillus</taxon>
    </lineage>
</organism>
<keyword evidence="2" id="KW-0862">Zinc</keyword>
<dbReference type="SUPFAM" id="SSF51182">
    <property type="entry name" value="RmlC-like cupins"/>
    <property type="match status" value="1"/>
</dbReference>
<proteinExistence type="predicted"/>
<name>A0A0R2LG79_9LACO</name>
<evidence type="ECO:0000256" key="2">
    <source>
        <dbReference type="ARBA" id="ARBA00022833"/>
    </source>
</evidence>
<dbReference type="Proteomes" id="UP000051006">
    <property type="component" value="Unassembled WGS sequence"/>
</dbReference>
<keyword evidence="3" id="KW-0413">Isomerase</keyword>
<dbReference type="PATRIC" id="fig|993692.3.peg.194"/>
<dbReference type="PANTHER" id="PTHR42742:SF3">
    <property type="entry name" value="FRUCTOKINASE"/>
    <property type="match status" value="1"/>
</dbReference>
<dbReference type="InterPro" id="IPR014710">
    <property type="entry name" value="RmlC-like_jellyroll"/>
</dbReference>
<evidence type="ECO:0000313" key="3">
    <source>
        <dbReference type="EMBL" id="KRO00872.1"/>
    </source>
</evidence>
<dbReference type="AlphaFoldDB" id="A0A0R2LG79"/>
<dbReference type="EMBL" id="JQCF01000001">
    <property type="protein sequence ID" value="KRO00872.1"/>
    <property type="molecule type" value="Genomic_DNA"/>
</dbReference>
<dbReference type="InterPro" id="IPR016847">
    <property type="entry name" value="Man6P_Isoase_Firm_lng_prd"/>
</dbReference>
<accession>A0A0R2LG79</accession>
<keyword evidence="1" id="KW-0479">Metal-binding</keyword>
<sequence>MEELKMSYDLAPTTKINDYKIALSGYSKISEFLNKKVNENKKKNIILVIECYPATNLKELREGLIDHLSPQNIINSDENAMDSKDLNEKIKDTVTNDRVFGVMSHYQLKDFFPNVENVSKKIETLDGLTIVYGTGATLLAPNSDILIYADMARWEIQLRYRAGLPNWRQDNSEEDPLRKFKRGYFFEWRMADRLKKEVLPVSDFVMDTNMKDDPKLISKEDLLKSLKKLTKQPYRTVPYFDASVWGGQWMKNHFNLPDNGKNYGWAFDGVPEENSLYFKFGDIRFEIPAMNLMLFYPKQILGTRVFSRFGADFPIRFDYLDTMHGGNLSLQIHPLTEYIKNKYGMSYTQDESYYILESTKNSSVYLGLKSNIDKKQMEKDFVAAQKGEIRFPDEKYINNFPAKKHDHFLIPAGTIHCGGPDTVVLEVSATPYIFTFKMWDWGRIGLDGRPRPLHVREGLDNLQYQRDTQWAQDHLINCFKDIREDNHEKLEETGLHSELEFIETERHWIKDVGNFNTHKSVNMLNMVEGEKAIVQSPDNKFEPYEIHFGETFIVPSGIENYQIKNESKSDKIAIIQAFVRDTK</sequence>
<dbReference type="PANTHER" id="PTHR42742">
    <property type="entry name" value="TRANSCRIPTIONAL REPRESSOR MPRA"/>
    <property type="match status" value="1"/>
</dbReference>
<keyword evidence="4" id="KW-1185">Reference proteome</keyword>
<dbReference type="PIRSF" id="PIRSF026713">
    <property type="entry name" value="PMI_Firm_long_prd"/>
    <property type="match status" value="1"/>
</dbReference>
<comment type="caution">
    <text evidence="3">The sequence shown here is derived from an EMBL/GenBank/DDBJ whole genome shotgun (WGS) entry which is preliminary data.</text>
</comment>
<reference evidence="3 4" key="1">
    <citation type="journal article" date="2015" name="Genome Announc.">
        <title>Expanding the biotechnology potential of lactobacilli through comparative genomics of 213 strains and associated genera.</title>
        <authorList>
            <person name="Sun Z."/>
            <person name="Harris H.M."/>
            <person name="McCann A."/>
            <person name="Guo C."/>
            <person name="Argimon S."/>
            <person name="Zhang W."/>
            <person name="Yang X."/>
            <person name="Jeffery I.B."/>
            <person name="Cooney J.C."/>
            <person name="Kagawa T.F."/>
            <person name="Liu W."/>
            <person name="Song Y."/>
            <person name="Salvetti E."/>
            <person name="Wrobel A."/>
            <person name="Rasinkangas P."/>
            <person name="Parkhill J."/>
            <person name="Rea M.C."/>
            <person name="O'Sullivan O."/>
            <person name="Ritari J."/>
            <person name="Douillard F.P."/>
            <person name="Paul Ross R."/>
            <person name="Yang R."/>
            <person name="Briner A.E."/>
            <person name="Felis G.E."/>
            <person name="de Vos W.M."/>
            <person name="Barrangou R."/>
            <person name="Klaenhammer T.R."/>
            <person name="Caufield P.W."/>
            <person name="Cui Y."/>
            <person name="Zhang H."/>
            <person name="O'Toole P.W."/>
        </authorList>
    </citation>
    <scope>NUCLEOTIDE SEQUENCE [LARGE SCALE GENOMIC DNA]</scope>
    <source>
        <strain evidence="3 4">DSM 24716</strain>
    </source>
</reference>
<evidence type="ECO:0000256" key="1">
    <source>
        <dbReference type="ARBA" id="ARBA00022723"/>
    </source>
</evidence>
<dbReference type="STRING" id="993692.IV57_GL000193"/>
<dbReference type="GO" id="GO:0046872">
    <property type="term" value="F:metal ion binding"/>
    <property type="evidence" value="ECO:0007669"/>
    <property type="project" value="UniProtKB-KW"/>
</dbReference>
<dbReference type="CDD" id="cd07010">
    <property type="entry name" value="cupin_PMI_type_I_N_bac"/>
    <property type="match status" value="1"/>
</dbReference>
<dbReference type="InterPro" id="IPR011051">
    <property type="entry name" value="RmlC_Cupin_sf"/>
</dbReference>
<gene>
    <name evidence="3" type="ORF">IV57_GL000193</name>
</gene>
<evidence type="ECO:0000313" key="4">
    <source>
        <dbReference type="Proteomes" id="UP000051006"/>
    </source>
</evidence>
<dbReference type="GO" id="GO:0016853">
    <property type="term" value="F:isomerase activity"/>
    <property type="evidence" value="ECO:0007669"/>
    <property type="project" value="UniProtKB-KW"/>
</dbReference>
<dbReference type="InterPro" id="IPR051804">
    <property type="entry name" value="Carb_Metab_Reg_Kinase/Isom"/>
</dbReference>